<protein>
    <submittedName>
        <fullName evidence="1">Uncharacterized protein</fullName>
    </submittedName>
</protein>
<dbReference type="AlphaFoldDB" id="A0A6A3Q1P9"/>
<name>A0A6A3Q1P9_9STRA</name>
<accession>A0A6A3Q1P9</accession>
<sequence>MQLEPRCHWMAALLLGRTQWLRWRCLRGAGYHEALWCPYGSQRACGAPNPLGVKRCWSIHLL</sequence>
<comment type="caution">
    <text evidence="1">The sequence shown here is derived from an EMBL/GenBank/DDBJ whole genome shotgun (WGS) entry which is preliminary data.</text>
</comment>
<reference evidence="1 2" key="1">
    <citation type="submission" date="2018-08" db="EMBL/GenBank/DDBJ databases">
        <title>Genomic investigation of the strawberry pathogen Phytophthora fragariae indicates pathogenicity is determined by transcriptional variation in three key races.</title>
        <authorList>
            <person name="Adams T.M."/>
            <person name="Armitage A.D."/>
            <person name="Sobczyk M.K."/>
            <person name="Bates H.J."/>
            <person name="Dunwell J.M."/>
            <person name="Nellist C.F."/>
            <person name="Harrison R.J."/>
        </authorList>
    </citation>
    <scope>NUCLEOTIDE SEQUENCE [LARGE SCALE GENOMIC DNA]</scope>
    <source>
        <strain evidence="1 2">NOV-5</strain>
    </source>
</reference>
<gene>
    <name evidence="1" type="ORF">PF006_g30046</name>
</gene>
<evidence type="ECO:0000313" key="2">
    <source>
        <dbReference type="Proteomes" id="UP000440732"/>
    </source>
</evidence>
<dbReference type="EMBL" id="QXGA01005423">
    <property type="protein sequence ID" value="KAE9067196.1"/>
    <property type="molecule type" value="Genomic_DNA"/>
</dbReference>
<proteinExistence type="predicted"/>
<evidence type="ECO:0000313" key="1">
    <source>
        <dbReference type="EMBL" id="KAE9067196.1"/>
    </source>
</evidence>
<dbReference type="Proteomes" id="UP000440732">
    <property type="component" value="Unassembled WGS sequence"/>
</dbReference>
<organism evidence="1 2">
    <name type="scientific">Phytophthora fragariae</name>
    <dbReference type="NCBI Taxonomy" id="53985"/>
    <lineage>
        <taxon>Eukaryota</taxon>
        <taxon>Sar</taxon>
        <taxon>Stramenopiles</taxon>
        <taxon>Oomycota</taxon>
        <taxon>Peronosporomycetes</taxon>
        <taxon>Peronosporales</taxon>
        <taxon>Peronosporaceae</taxon>
        <taxon>Phytophthora</taxon>
    </lineage>
</organism>